<dbReference type="SUPFAM" id="SSF51905">
    <property type="entry name" value="FAD/NAD(P)-binding domain"/>
    <property type="match status" value="1"/>
</dbReference>
<comment type="caution">
    <text evidence="1">The sequence shown here is derived from an EMBL/GenBank/DDBJ whole genome shotgun (WGS) entry which is preliminary data.</text>
</comment>
<gene>
    <name evidence="1" type="ORF">ENT52_07495</name>
</gene>
<evidence type="ECO:0000313" key="1">
    <source>
        <dbReference type="EMBL" id="HGT83550.1"/>
    </source>
</evidence>
<dbReference type="EMBL" id="DSYZ01000139">
    <property type="protein sequence ID" value="HGT83550.1"/>
    <property type="molecule type" value="Genomic_DNA"/>
</dbReference>
<dbReference type="PANTHER" id="PTHR42685">
    <property type="entry name" value="GERANYLGERANYL DIPHOSPHATE REDUCTASE"/>
    <property type="match status" value="1"/>
</dbReference>
<dbReference type="InterPro" id="IPR050407">
    <property type="entry name" value="Geranylgeranyl_reductase"/>
</dbReference>
<dbReference type="PANTHER" id="PTHR42685:SF21">
    <property type="entry name" value="DEHYDROGENASE (FLAVOPROTEIN)-LIKE PROTEIN"/>
    <property type="match status" value="1"/>
</dbReference>
<dbReference type="Gene3D" id="3.50.50.60">
    <property type="entry name" value="FAD/NAD(P)-binding domain"/>
    <property type="match status" value="1"/>
</dbReference>
<protein>
    <submittedName>
        <fullName evidence="1">NAD(P)/FAD-dependent oxidoreductase</fullName>
    </submittedName>
</protein>
<sequence length="307" mass="35433">MIQIYGAGVAGTFLYYLLFKNGYRVSIFDVRKSPDCRCGWGIAYKEARELYSEIEVNLDDFILTKPEKVVVNGIELKNNGIAIFDKLKLLKELWEGIEFKKCEAKLIVDATGTKREFLPKIANDRLVPTLQFMERHENVENIYIHFERHGYAWAFPLGEYWHIGAGSIFENKIPELIEKLRLKFGFERKESVCSCKAKIRMLPPSKCRPFVHRNVVGVGEAIGCVSGAGEGNAPSLKCAKILYECIENLENYESRILTELKWVEREQRFLESVLRGLPAIHLLFRIIPHESKRLVKHSILDFFRVFA</sequence>
<dbReference type="AlphaFoldDB" id="A0A7J3M562"/>
<proteinExistence type="predicted"/>
<dbReference type="InterPro" id="IPR036188">
    <property type="entry name" value="FAD/NAD-bd_sf"/>
</dbReference>
<name>A0A7J3M562_ARCFL</name>
<reference evidence="1" key="1">
    <citation type="journal article" date="2020" name="mSystems">
        <title>Genome- and Community-Level Interaction Insights into Carbon Utilization and Element Cycling Functions of Hydrothermarchaeota in Hydrothermal Sediment.</title>
        <authorList>
            <person name="Zhou Z."/>
            <person name="Liu Y."/>
            <person name="Xu W."/>
            <person name="Pan J."/>
            <person name="Luo Z.H."/>
            <person name="Li M."/>
        </authorList>
    </citation>
    <scope>NUCLEOTIDE SEQUENCE [LARGE SCALE GENOMIC DNA]</scope>
    <source>
        <strain evidence="1">SpSt-587</strain>
    </source>
</reference>
<organism evidence="1">
    <name type="scientific">Archaeoglobus fulgidus</name>
    <dbReference type="NCBI Taxonomy" id="2234"/>
    <lineage>
        <taxon>Archaea</taxon>
        <taxon>Methanobacteriati</taxon>
        <taxon>Methanobacteriota</taxon>
        <taxon>Archaeoglobi</taxon>
        <taxon>Archaeoglobales</taxon>
        <taxon>Archaeoglobaceae</taxon>
        <taxon>Archaeoglobus</taxon>
    </lineage>
</organism>
<accession>A0A7J3M562</accession>